<reference evidence="3 4" key="1">
    <citation type="submission" date="2024-06" db="EMBL/GenBank/DDBJ databases">
        <title>Genomic Encyclopedia of Type Strains, Phase IV (KMG-IV): sequencing the most valuable type-strain genomes for metagenomic binning, comparative biology and taxonomic classification.</title>
        <authorList>
            <person name="Goeker M."/>
        </authorList>
    </citation>
    <scope>NUCLEOTIDE SEQUENCE [LARGE SCALE GENOMIC DNA]</scope>
    <source>
        <strain evidence="3 4">DSM 21331</strain>
    </source>
</reference>
<sequence>MIAVRFALAVALLAVPACAEAAAWTVDPARSRIGFSGVQVGAPFQGRFKRFSAQIDFDPAAPEAGRAVVDIDLASAETGDAQRDGSLPQAEWFDTKATPQARFEATRFVAKGNDAYEAVGSLTIRGIRRDAVLPFRLTREGSTARAVGHLDLVRTQFGVGQGP</sequence>
<organism evidence="3 4">
    <name type="scientific">Methylobacterium goesingense</name>
    <dbReference type="NCBI Taxonomy" id="243690"/>
    <lineage>
        <taxon>Bacteria</taxon>
        <taxon>Pseudomonadati</taxon>
        <taxon>Pseudomonadota</taxon>
        <taxon>Alphaproteobacteria</taxon>
        <taxon>Hyphomicrobiales</taxon>
        <taxon>Methylobacteriaceae</taxon>
        <taxon>Methylobacterium</taxon>
    </lineage>
</organism>
<comment type="caution">
    <text evidence="3">The sequence shown here is derived from an EMBL/GenBank/DDBJ whole genome shotgun (WGS) entry which is preliminary data.</text>
</comment>
<evidence type="ECO:0000256" key="1">
    <source>
        <dbReference type="SAM" id="SignalP"/>
    </source>
</evidence>
<dbReference type="Gene3D" id="2.40.128.110">
    <property type="entry name" value="Lipid/polyisoprenoid-binding, YceI-like"/>
    <property type="match status" value="1"/>
</dbReference>
<dbReference type="SMART" id="SM00867">
    <property type="entry name" value="YceI"/>
    <property type="match status" value="1"/>
</dbReference>
<feature type="domain" description="Lipid/polyisoprenoid-binding YceI-like" evidence="2">
    <location>
        <begin position="23"/>
        <end position="162"/>
    </location>
</feature>
<gene>
    <name evidence="3" type="ORF">ABID43_003111</name>
</gene>
<evidence type="ECO:0000313" key="3">
    <source>
        <dbReference type="EMBL" id="MET3693561.1"/>
    </source>
</evidence>
<keyword evidence="4" id="KW-1185">Reference proteome</keyword>
<proteinExistence type="predicted"/>
<evidence type="ECO:0000259" key="2">
    <source>
        <dbReference type="SMART" id="SM00867"/>
    </source>
</evidence>
<dbReference type="Proteomes" id="UP001549145">
    <property type="component" value="Unassembled WGS sequence"/>
</dbReference>
<dbReference type="InterPro" id="IPR007372">
    <property type="entry name" value="Lipid/polyisoprenoid-bd_YceI"/>
</dbReference>
<keyword evidence="1" id="KW-0732">Signal</keyword>
<accession>A0ABV2L6U9</accession>
<dbReference type="PANTHER" id="PTHR34406">
    <property type="entry name" value="PROTEIN YCEI"/>
    <property type="match status" value="1"/>
</dbReference>
<protein>
    <submittedName>
        <fullName evidence="3">Polyisoprenoid-binding protein YceI</fullName>
    </submittedName>
</protein>
<dbReference type="PANTHER" id="PTHR34406:SF1">
    <property type="entry name" value="PROTEIN YCEI"/>
    <property type="match status" value="1"/>
</dbReference>
<evidence type="ECO:0000313" key="4">
    <source>
        <dbReference type="Proteomes" id="UP001549145"/>
    </source>
</evidence>
<dbReference type="RefSeq" id="WP_238277667.1">
    <property type="nucleotide sequence ID" value="NZ_BPQL01000024.1"/>
</dbReference>
<name>A0ABV2L6U9_9HYPH</name>
<dbReference type="SUPFAM" id="SSF101874">
    <property type="entry name" value="YceI-like"/>
    <property type="match status" value="1"/>
</dbReference>
<dbReference type="EMBL" id="JBEPMM010000008">
    <property type="protein sequence ID" value="MET3693561.1"/>
    <property type="molecule type" value="Genomic_DNA"/>
</dbReference>
<dbReference type="Pfam" id="PF04264">
    <property type="entry name" value="YceI"/>
    <property type="match status" value="1"/>
</dbReference>
<feature type="chain" id="PRO_5047418710" evidence="1">
    <location>
        <begin position="22"/>
        <end position="163"/>
    </location>
</feature>
<dbReference type="InterPro" id="IPR036761">
    <property type="entry name" value="TTHA0802/YceI-like_sf"/>
</dbReference>
<feature type="signal peptide" evidence="1">
    <location>
        <begin position="1"/>
        <end position="21"/>
    </location>
</feature>